<keyword evidence="1" id="KW-0472">Membrane</keyword>
<feature type="chain" id="PRO_5032690218" description="Secreted RxLR effector peptide protein" evidence="2">
    <location>
        <begin position="27"/>
        <end position="132"/>
    </location>
</feature>
<proteinExistence type="predicted"/>
<evidence type="ECO:0000256" key="1">
    <source>
        <dbReference type="SAM" id="Phobius"/>
    </source>
</evidence>
<reference evidence="3" key="1">
    <citation type="submission" date="2020-04" db="EMBL/GenBank/DDBJ databases">
        <title>Hybrid Assembly of Korean Phytophthora infestans isolates.</title>
        <authorList>
            <person name="Prokchorchik M."/>
            <person name="Lee Y."/>
            <person name="Seo J."/>
            <person name="Cho J.-H."/>
            <person name="Park Y.-E."/>
            <person name="Jang D.-C."/>
            <person name="Im J.-S."/>
            <person name="Choi J.-G."/>
            <person name="Park H.-J."/>
            <person name="Lee G.-B."/>
            <person name="Lee Y.-G."/>
            <person name="Hong S.-Y."/>
            <person name="Cho K."/>
            <person name="Sohn K.H."/>
        </authorList>
    </citation>
    <scope>NUCLEOTIDE SEQUENCE</scope>
    <source>
        <strain evidence="3">KR_1_A1</strain>
    </source>
</reference>
<dbReference type="EMBL" id="WSZM01000015">
    <property type="protein sequence ID" value="KAF4046687.1"/>
    <property type="molecule type" value="Genomic_DNA"/>
</dbReference>
<dbReference type="Proteomes" id="UP000602510">
    <property type="component" value="Unassembled WGS sequence"/>
</dbReference>
<gene>
    <name evidence="3" type="ORF">GN244_ATG01078</name>
</gene>
<feature type="transmembrane region" description="Helical" evidence="1">
    <location>
        <begin position="108"/>
        <end position="130"/>
    </location>
</feature>
<evidence type="ECO:0008006" key="5">
    <source>
        <dbReference type="Google" id="ProtNLM"/>
    </source>
</evidence>
<protein>
    <recommendedName>
        <fullName evidence="5">Secreted RxLR effector peptide protein</fullName>
    </recommendedName>
</protein>
<keyword evidence="1" id="KW-0812">Transmembrane</keyword>
<accession>A0A833WNT5</accession>
<keyword evidence="2" id="KW-0732">Signal</keyword>
<comment type="caution">
    <text evidence="3">The sequence shown here is derived from an EMBL/GenBank/DDBJ whole genome shotgun (WGS) entry which is preliminary data.</text>
</comment>
<evidence type="ECO:0000256" key="2">
    <source>
        <dbReference type="SAM" id="SignalP"/>
    </source>
</evidence>
<evidence type="ECO:0000313" key="4">
    <source>
        <dbReference type="Proteomes" id="UP000602510"/>
    </source>
</evidence>
<name>A0A833WNT5_PHYIN</name>
<organism evidence="3 4">
    <name type="scientific">Phytophthora infestans</name>
    <name type="common">Potato late blight agent</name>
    <name type="synonym">Botrytis infestans</name>
    <dbReference type="NCBI Taxonomy" id="4787"/>
    <lineage>
        <taxon>Eukaryota</taxon>
        <taxon>Sar</taxon>
        <taxon>Stramenopiles</taxon>
        <taxon>Oomycota</taxon>
        <taxon>Peronosporomycetes</taxon>
        <taxon>Peronosporales</taxon>
        <taxon>Peronosporaceae</taxon>
        <taxon>Phytophthora</taxon>
    </lineage>
</organism>
<feature type="signal peptide" evidence="2">
    <location>
        <begin position="1"/>
        <end position="26"/>
    </location>
</feature>
<keyword evidence="1" id="KW-1133">Transmembrane helix</keyword>
<dbReference type="AlphaFoldDB" id="A0A833WNT5"/>
<sequence>MMATCGRVVQLALLVLVGHSLIAVETANFTNLRPLTSRRHDQVEVSKRIALGDWSPANEDLTIIDTDILPDFWEPRFEVLYGVDPRVPTNGAEPPEQLVKVTDRKHEFPVFATICSLTFLATIVTLLIVCTS</sequence>
<keyword evidence="4" id="KW-1185">Reference proteome</keyword>
<evidence type="ECO:0000313" key="3">
    <source>
        <dbReference type="EMBL" id="KAF4046687.1"/>
    </source>
</evidence>